<reference evidence="3" key="1">
    <citation type="submission" date="2016-07" db="EMBL/GenBank/DDBJ databases">
        <title>Sequence Frankia sp. strain CcI1.17.</title>
        <authorList>
            <person name="Ghodhbane-Gtari F."/>
            <person name="Swanson E."/>
            <person name="Gueddou A."/>
            <person name="Morris K."/>
            <person name="Hezbri K."/>
            <person name="Ktari A."/>
            <person name="Nouioui I."/>
            <person name="Abebe-Akele F."/>
            <person name="Simpson S."/>
            <person name="Thomas K."/>
            <person name="Gtari M."/>
            <person name="Tisa L.S."/>
            <person name="Hurst S."/>
        </authorList>
    </citation>
    <scope>NUCLEOTIDE SEQUENCE [LARGE SCALE GENOMIC DNA]</scope>
    <source>
        <strain evidence="3">Cc1.17</strain>
    </source>
</reference>
<name>A0A1S1R8A7_9ACTN</name>
<accession>A0A1S1R8A7</accession>
<keyword evidence="3" id="KW-1185">Reference proteome</keyword>
<proteinExistence type="predicted"/>
<protein>
    <submittedName>
        <fullName evidence="2">Uncharacterized protein</fullName>
    </submittedName>
</protein>
<evidence type="ECO:0000313" key="2">
    <source>
        <dbReference type="EMBL" id="OHV43163.1"/>
    </source>
</evidence>
<evidence type="ECO:0000256" key="1">
    <source>
        <dbReference type="SAM" id="MobiDB-lite"/>
    </source>
</evidence>
<dbReference type="RefSeq" id="WP_071082738.1">
    <property type="nucleotide sequence ID" value="NZ_MBLM01000036.1"/>
</dbReference>
<feature type="region of interest" description="Disordered" evidence="1">
    <location>
        <begin position="97"/>
        <end position="116"/>
    </location>
</feature>
<organism evidence="2 3">
    <name type="scientific">Parafrankia colletiae</name>
    <dbReference type="NCBI Taxonomy" id="573497"/>
    <lineage>
        <taxon>Bacteria</taxon>
        <taxon>Bacillati</taxon>
        <taxon>Actinomycetota</taxon>
        <taxon>Actinomycetes</taxon>
        <taxon>Frankiales</taxon>
        <taxon>Frankiaceae</taxon>
        <taxon>Parafrankia</taxon>
    </lineage>
</organism>
<dbReference type="AlphaFoldDB" id="A0A1S1R8A7"/>
<comment type="caution">
    <text evidence="2">The sequence shown here is derived from an EMBL/GenBank/DDBJ whole genome shotgun (WGS) entry which is preliminary data.</text>
</comment>
<sequence>MSDRGQQDGGWGPPHELLVVLDGDTAVASAALERVAGWGQVTSRLEPRLALVLLPAERIGDACGVPGVAGVFEEEVPEALLGTLRLEEQLFVGGWQARGRPKPSRRRDGEPWDAPT</sequence>
<dbReference type="EMBL" id="MBLM01000036">
    <property type="protein sequence ID" value="OHV43163.1"/>
    <property type="molecule type" value="Genomic_DNA"/>
</dbReference>
<evidence type="ECO:0000313" key="3">
    <source>
        <dbReference type="Proteomes" id="UP000179627"/>
    </source>
</evidence>
<dbReference type="Proteomes" id="UP000179627">
    <property type="component" value="Unassembled WGS sequence"/>
</dbReference>
<gene>
    <name evidence="2" type="ORF">CC117_11135</name>
</gene>
<dbReference type="OrthoDB" id="3213642at2"/>